<feature type="region of interest" description="Disordered" evidence="1">
    <location>
        <begin position="136"/>
        <end position="176"/>
    </location>
</feature>
<feature type="compositionally biased region" description="Basic and acidic residues" evidence="1">
    <location>
        <begin position="941"/>
        <end position="951"/>
    </location>
</feature>
<feature type="region of interest" description="Disordered" evidence="1">
    <location>
        <begin position="93"/>
        <end position="123"/>
    </location>
</feature>
<dbReference type="RefSeq" id="XP_013777429.1">
    <property type="nucleotide sequence ID" value="XM_013921975.2"/>
</dbReference>
<feature type="compositionally biased region" description="Basic and acidic residues" evidence="1">
    <location>
        <begin position="694"/>
        <end position="741"/>
    </location>
</feature>
<feature type="compositionally biased region" description="Polar residues" evidence="1">
    <location>
        <begin position="870"/>
        <end position="891"/>
    </location>
</feature>
<protein>
    <submittedName>
        <fullName evidence="3 4">Uncharacterized protein LOC106462090</fullName>
    </submittedName>
</protein>
<evidence type="ECO:0000256" key="1">
    <source>
        <dbReference type="SAM" id="MobiDB-lite"/>
    </source>
</evidence>
<reference evidence="3 4" key="1">
    <citation type="submission" date="2025-05" db="UniProtKB">
        <authorList>
            <consortium name="RefSeq"/>
        </authorList>
    </citation>
    <scope>IDENTIFICATION</scope>
    <source>
        <tissue evidence="3 4">Muscle</tissue>
    </source>
</reference>
<organism evidence="2 4">
    <name type="scientific">Limulus polyphemus</name>
    <name type="common">Atlantic horseshoe crab</name>
    <dbReference type="NCBI Taxonomy" id="6850"/>
    <lineage>
        <taxon>Eukaryota</taxon>
        <taxon>Metazoa</taxon>
        <taxon>Ecdysozoa</taxon>
        <taxon>Arthropoda</taxon>
        <taxon>Chelicerata</taxon>
        <taxon>Merostomata</taxon>
        <taxon>Xiphosura</taxon>
        <taxon>Limulidae</taxon>
        <taxon>Limulus</taxon>
    </lineage>
</organism>
<feature type="compositionally biased region" description="Basic and acidic residues" evidence="1">
    <location>
        <begin position="777"/>
        <end position="788"/>
    </location>
</feature>
<evidence type="ECO:0000313" key="4">
    <source>
        <dbReference type="RefSeq" id="XP_022244938.1"/>
    </source>
</evidence>
<dbReference type="RefSeq" id="XP_022244938.1">
    <property type="nucleotide sequence ID" value="XM_022389230.1"/>
</dbReference>
<evidence type="ECO:0000313" key="3">
    <source>
        <dbReference type="RefSeq" id="XP_013777429.1"/>
    </source>
</evidence>
<evidence type="ECO:0000313" key="2">
    <source>
        <dbReference type="Proteomes" id="UP000694941"/>
    </source>
</evidence>
<gene>
    <name evidence="3 4" type="primary">LOC106462090</name>
</gene>
<feature type="compositionally biased region" description="Low complexity" evidence="1">
    <location>
        <begin position="111"/>
        <end position="120"/>
    </location>
</feature>
<sequence>MVGRQSRYRRGRGGRRIRGRGRGGSQRGRYAFRNRIFTRKAKSPSPSEDVFIILSDIENMDDGSEQEDTKLSFIYTDKHSDEDEPYVLASKGENKKSTHTKEGKIISTKPSDSSSQSVLSAADTEHMSVKAVMTKRSGETANTTMDINTSELQPTSSKSSLQSAMLAGESKLEEKDESCSKIMKEKNSGEVLQMSNDKNTDDTKNKNIINTPDKDINASGLEQNLDDLCKLEYIDSDEEFVELEDMSLVELIGEKWQVLDFDNSIEDISEKMELWPKQEPVKKEMYEKTKLGGLFCGFSHVEHNLRRNKAALVGLEYIVEVWKIRWRKFCYFECVLCNRLLNQKTMIEHVTSRAHRISYLVKHLPNYGERFPVAKTKNWKQKFVKALNGLCLQLEKCFGRQKMHITTLRYFQKHKNDIRMVIEEGPHYSENEKILLPDDVLLYKRSCLTTTSALSSSLHESKSAESTRHKKEREDLDDMKTSPDSKPTSSTEEWKNMSNSNIQEMNKKTESTTNYIGIKEEEELETKSNSGLRGLKEKIISSSLGSSGDSESLKTAEANEGEKIGTKMIKSDAENSIKTRNIQRLPEVEVKEEKIQLGITENKKMDDVASQIQECAKKMPTVSKVDKPSEKGTLKDKRKELSTSDKSQEKEEKYKTSAESGKSNRNDKMQTITKDSSGDTNRQVTQKVSSGDRYQSKQDNKNDSPGDYKWPSEKNKVISQIDKEQSKGVSLSDKDQQKEKTNTASQNDIQSLKEKNKSVIQSDKNQQGKKRGSNSQSDKEPENKKMKNETQYNRNQKVDKSTGALYVGKNQKYISSQSNQDQHKEEKRNLLSKKEMHKETQNRDGCMTKRDEEREKIRTNYFKKDKDGDSGTTSRSGLAQPNEQKKSTSLAIRNDRIKIEKNRDDQKYVGKHFEEDGRKKNIKPRQMTRNENYKNKQHVPMKREHSHDYFVIKRKRSRSPTKPGERSTGFSRDRQQSTSKNSSYWISSDDFKSKRSRSRTPSVNKNHRTGSKWNTNIKELETSAVPEMKSSSPKFPVGEQFWGDSTFSYYQDIFNHPKNEINSDRFGGSKQIYTDNKCLESDKGDWRILPGREDLQIEQSGKHSEEWRDGYGVRLVQAEEFSSSSLMKESLEKDNPAMMTTEVRKEKWIEFMKKRKEHGLFPYSTSGFPLQIDNMVKSSQSGVQASSKMPSNEGDNTGFMSGVNYIYNKTNTVAPQNTLMWQLPYQNQQDCGRNRPSEIGETAVPEKLRSYELLPNRNNFGHSSNLGTFNTNLSQNNTCISLGSTLQKQSSFPLTALDYHLPQKLLDTSQQKNVSTEASVKDFSEEYRESIAEEVASVLTKLGVSDISEARLASVLQHLGYVHCNNSGSSEIVHREDRLSEDQTSVYNTMSGWEGNTSQNAYGTSHINKVTEVTSNLSIPLSYGKPAMSDEKYKTYVNLGSGLFSEASKIPTGATKFPLPNITVPSYRTIKPSSSEIPKYTSKEQLVCVQSNYQMGQSKQRKDKNSCGKDIQTTYGWNFQNTPSGMSISSQNLPSTQITSSPWITPALHSQSISSNITTQNIQVSQNTNPVPVNTSNSTTSTSVQQITPIFPPPFEIIKNFPPPLPSNVLFSGNIGVKPFFLP</sequence>
<feature type="region of interest" description="Disordered" evidence="1">
    <location>
        <begin position="190"/>
        <end position="215"/>
    </location>
</feature>
<feature type="compositionally biased region" description="Basic and acidic residues" evidence="1">
    <location>
        <begin position="893"/>
        <end position="919"/>
    </location>
</feature>
<proteinExistence type="predicted"/>
<feature type="compositionally biased region" description="Basic and acidic residues" evidence="1">
    <location>
        <begin position="459"/>
        <end position="483"/>
    </location>
</feature>
<accession>A0ABM1SMT2</accession>
<feature type="compositionally biased region" description="Basic and acidic residues" evidence="1">
    <location>
        <begin position="624"/>
        <end position="668"/>
    </location>
</feature>
<feature type="compositionally biased region" description="Basic and acidic residues" evidence="1">
    <location>
        <begin position="821"/>
        <end position="869"/>
    </location>
</feature>
<feature type="region of interest" description="Disordered" evidence="1">
    <location>
        <begin position="1"/>
        <end position="30"/>
    </location>
</feature>
<name>A0ABM1SMT2_LIMPO</name>
<keyword evidence="2" id="KW-1185">Reference proteome</keyword>
<feature type="compositionally biased region" description="Polar residues" evidence="1">
    <location>
        <begin position="669"/>
        <end position="693"/>
    </location>
</feature>
<feature type="compositionally biased region" description="Polar residues" evidence="1">
    <location>
        <begin position="976"/>
        <end position="986"/>
    </location>
</feature>
<feature type="compositionally biased region" description="Polar residues" evidence="1">
    <location>
        <begin position="139"/>
        <end position="163"/>
    </location>
</feature>
<feature type="region of interest" description="Disordered" evidence="1">
    <location>
        <begin position="603"/>
        <end position="1014"/>
    </location>
</feature>
<feature type="compositionally biased region" description="Basic and acidic residues" evidence="1">
    <location>
        <begin position="93"/>
        <end position="104"/>
    </location>
</feature>
<feature type="region of interest" description="Disordered" evidence="1">
    <location>
        <begin position="454"/>
        <end position="497"/>
    </location>
</feature>
<dbReference type="GeneID" id="106462090"/>
<dbReference type="Proteomes" id="UP000694941">
    <property type="component" value="Unplaced"/>
</dbReference>
<feature type="compositionally biased region" description="Basic residues" evidence="1">
    <location>
        <begin position="1"/>
        <end position="21"/>
    </location>
</feature>